<feature type="transmembrane region" description="Helical" evidence="7">
    <location>
        <begin position="406"/>
        <end position="430"/>
    </location>
</feature>
<keyword evidence="4 7" id="KW-1133">Transmembrane helix</keyword>
<feature type="transmembrane region" description="Helical" evidence="7">
    <location>
        <begin position="335"/>
        <end position="355"/>
    </location>
</feature>
<name>A0A929RYL9_9BACT</name>
<sequence>MNQTTDAKRLLQRKLDSLLRTGQILLESSADTSRIMRNMKRAAAYLGLPEKNLHIHIDYNMLMVNIHNTELSFSKFQRCDKHGINFTAISAVSKLTYRAAHENYTLAQYEAALDEIANRQRNYSPLLTAIGAAFACGGFCIQFGCDWIAFLYATLAAFLGFRLRYRLIEFGLNIYMAIACAAFASTVVAWLTTYLPASWTSTPLHPLLACALFIVPGVPLINFVDDMLDNNIQTGLVRAANTMMMMIAMAFGILFALKFCLWAFNFQPDIMGISMVPHHNYWEYAIAAAISGMGFSMIFNIPKRLLWVAAVGAAIAVCTRNLVSLQPDELCQFSLGWGGVLGSLAASVLISLIMLRMAHRVHAPMQILAICSVIPMVPGVLMYRSLYSFLMMTRTETQLVDMMSLAGINGINASLMIFCIALGVAVPSVFAKRYIGAKKQHRFFETLKAQRREGKSFDWEQF</sequence>
<feature type="transmembrane region" description="Helical" evidence="7">
    <location>
        <begin position="123"/>
        <end position="141"/>
    </location>
</feature>
<organism evidence="10 11">
    <name type="scientific">Alloprevotella tannerae</name>
    <dbReference type="NCBI Taxonomy" id="76122"/>
    <lineage>
        <taxon>Bacteria</taxon>
        <taxon>Pseudomonadati</taxon>
        <taxon>Bacteroidota</taxon>
        <taxon>Bacteroidia</taxon>
        <taxon>Bacteroidales</taxon>
        <taxon>Prevotellaceae</taxon>
        <taxon>Alloprevotella</taxon>
    </lineage>
</organism>
<dbReference type="GO" id="GO:0005886">
    <property type="term" value="C:plasma membrane"/>
    <property type="evidence" value="ECO:0007669"/>
    <property type="project" value="UniProtKB-SubCell"/>
</dbReference>
<evidence type="ECO:0000256" key="1">
    <source>
        <dbReference type="ARBA" id="ARBA00004651"/>
    </source>
</evidence>
<protein>
    <submittedName>
        <fullName evidence="10">Threonine/serine exporter family protein</fullName>
    </submittedName>
</protein>
<keyword evidence="3 7" id="KW-0812">Transmembrane</keyword>
<dbReference type="RefSeq" id="WP_303764679.1">
    <property type="nucleotide sequence ID" value="NZ_JABZGR010000039.1"/>
</dbReference>
<evidence type="ECO:0000313" key="11">
    <source>
        <dbReference type="Proteomes" id="UP000704068"/>
    </source>
</evidence>
<evidence type="ECO:0000256" key="5">
    <source>
        <dbReference type="ARBA" id="ARBA00023136"/>
    </source>
</evidence>
<dbReference type="EMBL" id="JABZGR010000039">
    <property type="protein sequence ID" value="MBF0971106.1"/>
    <property type="molecule type" value="Genomic_DNA"/>
</dbReference>
<feature type="transmembrane region" description="Helical" evidence="7">
    <location>
        <begin position="147"/>
        <end position="165"/>
    </location>
</feature>
<evidence type="ECO:0000256" key="3">
    <source>
        <dbReference type="ARBA" id="ARBA00022692"/>
    </source>
</evidence>
<feature type="transmembrane region" description="Helical" evidence="7">
    <location>
        <begin position="204"/>
        <end position="224"/>
    </location>
</feature>
<dbReference type="Pfam" id="PF12821">
    <property type="entry name" value="ThrE_2"/>
    <property type="match status" value="1"/>
</dbReference>
<evidence type="ECO:0000256" key="7">
    <source>
        <dbReference type="SAM" id="Phobius"/>
    </source>
</evidence>
<dbReference type="InterPro" id="IPR050539">
    <property type="entry name" value="ThrE_Dicarb/AminoAcid_Exp"/>
</dbReference>
<dbReference type="Proteomes" id="UP000704068">
    <property type="component" value="Unassembled WGS sequence"/>
</dbReference>
<dbReference type="AlphaFoldDB" id="A0A929RYL9"/>
<evidence type="ECO:0000259" key="8">
    <source>
        <dbReference type="Pfam" id="PF06738"/>
    </source>
</evidence>
<feature type="transmembrane region" description="Helical" evidence="7">
    <location>
        <begin position="245"/>
        <end position="264"/>
    </location>
</feature>
<evidence type="ECO:0000256" key="6">
    <source>
        <dbReference type="ARBA" id="ARBA00034125"/>
    </source>
</evidence>
<keyword evidence="2" id="KW-1003">Cell membrane</keyword>
<feature type="transmembrane region" description="Helical" evidence="7">
    <location>
        <begin position="172"/>
        <end position="192"/>
    </location>
</feature>
<keyword evidence="5 7" id="KW-0472">Membrane</keyword>
<feature type="domain" description="Threonine/Serine exporter ThrE" evidence="9">
    <location>
        <begin position="285"/>
        <end position="429"/>
    </location>
</feature>
<accession>A0A929RYL9</accession>
<dbReference type="InterPro" id="IPR024528">
    <property type="entry name" value="ThrE_2"/>
</dbReference>
<comment type="subcellular location">
    <subcellularLocation>
        <location evidence="1">Cell membrane</location>
        <topology evidence="1">Multi-pass membrane protein</topology>
    </subcellularLocation>
</comment>
<feature type="transmembrane region" description="Helical" evidence="7">
    <location>
        <begin position="284"/>
        <end position="301"/>
    </location>
</feature>
<dbReference type="Pfam" id="PF06738">
    <property type="entry name" value="ThrE"/>
    <property type="match status" value="1"/>
</dbReference>
<feature type="transmembrane region" description="Helical" evidence="7">
    <location>
        <begin position="306"/>
        <end position="323"/>
    </location>
</feature>
<dbReference type="GO" id="GO:0022857">
    <property type="term" value="F:transmembrane transporter activity"/>
    <property type="evidence" value="ECO:0007669"/>
    <property type="project" value="InterPro"/>
</dbReference>
<feature type="domain" description="Threonine/serine exporter-like N-terminal" evidence="8">
    <location>
        <begin position="18"/>
        <end position="259"/>
    </location>
</feature>
<dbReference type="GO" id="GO:0015744">
    <property type="term" value="P:succinate transport"/>
    <property type="evidence" value="ECO:0007669"/>
    <property type="project" value="TreeGrafter"/>
</dbReference>
<dbReference type="PANTHER" id="PTHR34390:SF2">
    <property type="entry name" value="SUCCINATE TRANSPORTER SUBUNIT YJJP-RELATED"/>
    <property type="match status" value="1"/>
</dbReference>
<evidence type="ECO:0000259" key="9">
    <source>
        <dbReference type="Pfam" id="PF12821"/>
    </source>
</evidence>
<feature type="transmembrane region" description="Helical" evidence="7">
    <location>
        <begin position="367"/>
        <end position="386"/>
    </location>
</feature>
<evidence type="ECO:0000256" key="4">
    <source>
        <dbReference type="ARBA" id="ARBA00022989"/>
    </source>
</evidence>
<proteinExistence type="inferred from homology"/>
<gene>
    <name evidence="10" type="ORF">HXK21_08740</name>
</gene>
<comment type="caution">
    <text evidence="10">The sequence shown here is derived from an EMBL/GenBank/DDBJ whole genome shotgun (WGS) entry which is preliminary data.</text>
</comment>
<dbReference type="InterPro" id="IPR010619">
    <property type="entry name" value="ThrE-like_N"/>
</dbReference>
<dbReference type="PANTHER" id="PTHR34390">
    <property type="entry name" value="UPF0442 PROTEIN YJJB-RELATED"/>
    <property type="match status" value="1"/>
</dbReference>
<comment type="similarity">
    <text evidence="6">Belongs to the ThrE exporter (TC 2.A.79) family.</text>
</comment>
<evidence type="ECO:0000256" key="2">
    <source>
        <dbReference type="ARBA" id="ARBA00022475"/>
    </source>
</evidence>
<evidence type="ECO:0000313" key="10">
    <source>
        <dbReference type="EMBL" id="MBF0971106.1"/>
    </source>
</evidence>
<reference evidence="10" key="1">
    <citation type="submission" date="2020-04" db="EMBL/GenBank/DDBJ databases">
        <title>Deep metagenomics examines the oral microbiome during advanced dental caries in children, revealing novel taxa and co-occurrences with host molecules.</title>
        <authorList>
            <person name="Baker J.L."/>
            <person name="Morton J.T."/>
            <person name="Dinis M."/>
            <person name="Alvarez R."/>
            <person name="Tran N.C."/>
            <person name="Knight R."/>
            <person name="Edlund A."/>
        </authorList>
    </citation>
    <scope>NUCLEOTIDE SEQUENCE</scope>
    <source>
        <strain evidence="10">JCVI_34_bin.1</strain>
    </source>
</reference>